<proteinExistence type="predicted"/>
<evidence type="ECO:0000313" key="3">
    <source>
        <dbReference type="WBParaSite" id="Pan_g17384.t1"/>
    </source>
</evidence>
<feature type="compositionally biased region" description="Polar residues" evidence="1">
    <location>
        <begin position="8"/>
        <end position="17"/>
    </location>
</feature>
<accession>A0A7E4V709</accession>
<evidence type="ECO:0000256" key="1">
    <source>
        <dbReference type="SAM" id="MobiDB-lite"/>
    </source>
</evidence>
<feature type="region of interest" description="Disordered" evidence="1">
    <location>
        <begin position="1"/>
        <end position="36"/>
    </location>
</feature>
<protein>
    <submittedName>
        <fullName evidence="3">Uncharacterized protein</fullName>
    </submittedName>
</protein>
<feature type="region of interest" description="Disordered" evidence="1">
    <location>
        <begin position="127"/>
        <end position="159"/>
    </location>
</feature>
<sequence length="159" mass="17828">MGAAWRIGSSTPSSPTRQDGCMGTSGPSSQPPVRWLESDYPKQHMGKAYDGIKHRPEQVEQQQPPTFGLQPAGPLTDRHHYQQNSKNYIRKTFFCQSTKYKSPAARKRCLVVWGGGVFLHARTLSKETKGMRKEQKTEPGEVERAKKCSDPLAPSSWDP</sequence>
<reference evidence="3" key="2">
    <citation type="submission" date="2020-10" db="UniProtKB">
        <authorList>
            <consortium name="WormBaseParasite"/>
        </authorList>
    </citation>
    <scope>IDENTIFICATION</scope>
</reference>
<keyword evidence="2" id="KW-1185">Reference proteome</keyword>
<evidence type="ECO:0000313" key="2">
    <source>
        <dbReference type="Proteomes" id="UP000492821"/>
    </source>
</evidence>
<organism evidence="2 3">
    <name type="scientific">Panagrellus redivivus</name>
    <name type="common">Microworm</name>
    <dbReference type="NCBI Taxonomy" id="6233"/>
    <lineage>
        <taxon>Eukaryota</taxon>
        <taxon>Metazoa</taxon>
        <taxon>Ecdysozoa</taxon>
        <taxon>Nematoda</taxon>
        <taxon>Chromadorea</taxon>
        <taxon>Rhabditida</taxon>
        <taxon>Tylenchina</taxon>
        <taxon>Panagrolaimomorpha</taxon>
        <taxon>Panagrolaimoidea</taxon>
        <taxon>Panagrolaimidae</taxon>
        <taxon>Panagrellus</taxon>
    </lineage>
</organism>
<dbReference type="Proteomes" id="UP000492821">
    <property type="component" value="Unassembled WGS sequence"/>
</dbReference>
<dbReference type="AlphaFoldDB" id="A0A7E4V709"/>
<dbReference type="WBParaSite" id="Pan_g17384.t1">
    <property type="protein sequence ID" value="Pan_g17384.t1"/>
    <property type="gene ID" value="Pan_g17384"/>
</dbReference>
<feature type="region of interest" description="Disordered" evidence="1">
    <location>
        <begin position="57"/>
        <end position="76"/>
    </location>
</feature>
<feature type="compositionally biased region" description="Basic and acidic residues" evidence="1">
    <location>
        <begin position="127"/>
        <end position="149"/>
    </location>
</feature>
<reference evidence="2" key="1">
    <citation type="journal article" date="2013" name="Genetics">
        <title>The draft genome and transcriptome of Panagrellus redivivus are shaped by the harsh demands of a free-living lifestyle.</title>
        <authorList>
            <person name="Srinivasan J."/>
            <person name="Dillman A.R."/>
            <person name="Macchietto M.G."/>
            <person name="Heikkinen L."/>
            <person name="Lakso M."/>
            <person name="Fracchia K.M."/>
            <person name="Antoshechkin I."/>
            <person name="Mortazavi A."/>
            <person name="Wong G."/>
            <person name="Sternberg P.W."/>
        </authorList>
    </citation>
    <scope>NUCLEOTIDE SEQUENCE [LARGE SCALE GENOMIC DNA]</scope>
    <source>
        <strain evidence="2">MT8872</strain>
    </source>
</reference>
<name>A0A7E4V709_PANRE</name>